<dbReference type="InterPro" id="IPR025567">
    <property type="entry name" value="DUF4332"/>
</dbReference>
<evidence type="ECO:0000259" key="1">
    <source>
        <dbReference type="Pfam" id="PF14229"/>
    </source>
</evidence>
<comment type="caution">
    <text evidence="2">The sequence shown here is derived from an EMBL/GenBank/DDBJ whole genome shotgun (WGS) entry which is preliminary data.</text>
</comment>
<organism evidence="2 3">
    <name type="scientific">Lyngbya confervoides BDU141951</name>
    <dbReference type="NCBI Taxonomy" id="1574623"/>
    <lineage>
        <taxon>Bacteria</taxon>
        <taxon>Bacillati</taxon>
        <taxon>Cyanobacteriota</taxon>
        <taxon>Cyanophyceae</taxon>
        <taxon>Oscillatoriophycideae</taxon>
        <taxon>Oscillatoriales</taxon>
        <taxon>Microcoleaceae</taxon>
        <taxon>Lyngbya</taxon>
    </lineage>
</organism>
<gene>
    <name evidence="2" type="ORF">QQ91_0010180</name>
</gene>
<reference evidence="2 3" key="1">
    <citation type="journal article" date="2015" name="Genome Announc.">
        <title>Draft Genome Sequence of Filamentous Marine Cyanobacterium Lyngbya confervoides Strain BDU141951.</title>
        <authorList>
            <person name="Chandrababunaidu M.M."/>
            <person name="Sen D."/>
            <person name="Tripathy S."/>
        </authorList>
    </citation>
    <scope>NUCLEOTIDE SEQUENCE [LARGE SCALE GENOMIC DNA]</scope>
    <source>
        <strain evidence="2 3">BDU141951</strain>
    </source>
</reference>
<dbReference type="AlphaFoldDB" id="A0ABD4T3P6"/>
<evidence type="ECO:0000313" key="2">
    <source>
        <dbReference type="EMBL" id="MCM1983189.1"/>
    </source>
</evidence>
<keyword evidence="3" id="KW-1185">Reference proteome</keyword>
<sequence length="139" mass="15585">MPRQMSQSYPLADLPGISADVLHLLCDRGLVTTLDLLHEASSRSAQQQLARSLQLRDQEIMKPVAMADLARVPAIGTRYCGLVLHCGVYSVQQLAQAHPGQLHRHVLRFQVALLQQKDHCPTLVHVMQWIQQAKQLQPI</sequence>
<feature type="domain" description="DUF4332" evidence="1">
    <location>
        <begin position="15"/>
        <end position="136"/>
    </location>
</feature>
<dbReference type="EMBL" id="JTHE03000058">
    <property type="protein sequence ID" value="MCM1983189.1"/>
    <property type="molecule type" value="Genomic_DNA"/>
</dbReference>
<proteinExistence type="predicted"/>
<accession>A0ABD4T3P6</accession>
<protein>
    <submittedName>
        <fullName evidence="2">DUF4332 domain-containing protein</fullName>
    </submittedName>
</protein>
<dbReference type="RefSeq" id="WP_201277417.1">
    <property type="nucleotide sequence ID" value="NZ_JTHE03000058.1"/>
</dbReference>
<evidence type="ECO:0000313" key="3">
    <source>
        <dbReference type="Proteomes" id="UP000031561"/>
    </source>
</evidence>
<dbReference type="Proteomes" id="UP000031561">
    <property type="component" value="Unassembled WGS sequence"/>
</dbReference>
<dbReference type="Pfam" id="PF14229">
    <property type="entry name" value="DUF4332"/>
    <property type="match status" value="1"/>
</dbReference>
<name>A0ABD4T3P6_9CYAN</name>